<evidence type="ECO:0000256" key="4">
    <source>
        <dbReference type="SAM" id="MobiDB-lite"/>
    </source>
</evidence>
<dbReference type="InterPro" id="IPR002110">
    <property type="entry name" value="Ankyrin_rpt"/>
</dbReference>
<keyword evidence="1" id="KW-0479">Metal-binding</keyword>
<dbReference type="STRING" id="1257118.L8GH41"/>
<feature type="domain" description="PH" evidence="5">
    <location>
        <begin position="912"/>
        <end position="1010"/>
    </location>
</feature>
<name>L8GH41_ACACF</name>
<keyword evidence="2" id="KW-0862">Zinc</keyword>
<dbReference type="VEuPathDB" id="AmoebaDB:ACA1_100890"/>
<evidence type="ECO:0000259" key="5">
    <source>
        <dbReference type="PROSITE" id="PS50003"/>
    </source>
</evidence>
<dbReference type="PROSITE" id="PS50088">
    <property type="entry name" value="ANK_REPEAT"/>
    <property type="match status" value="3"/>
</dbReference>
<feature type="region of interest" description="Disordered" evidence="4">
    <location>
        <begin position="810"/>
        <end position="885"/>
    </location>
</feature>
<dbReference type="GO" id="GO:0005096">
    <property type="term" value="F:GTPase activator activity"/>
    <property type="evidence" value="ECO:0007669"/>
    <property type="project" value="InterPro"/>
</dbReference>
<feature type="repeat" description="ANK" evidence="3">
    <location>
        <begin position="543"/>
        <end position="575"/>
    </location>
</feature>
<feature type="region of interest" description="Disordered" evidence="4">
    <location>
        <begin position="1"/>
        <end position="46"/>
    </location>
</feature>
<feature type="repeat" description="ANK" evidence="3">
    <location>
        <begin position="424"/>
        <end position="457"/>
    </location>
</feature>
<dbReference type="InterPro" id="IPR001849">
    <property type="entry name" value="PH_domain"/>
</dbReference>
<feature type="domain" description="PH" evidence="5">
    <location>
        <begin position="249"/>
        <end position="349"/>
    </location>
</feature>
<dbReference type="InterPro" id="IPR045258">
    <property type="entry name" value="ACAP1/2/3-like"/>
</dbReference>
<feature type="region of interest" description="Disordered" evidence="4">
    <location>
        <begin position="674"/>
        <end position="796"/>
    </location>
</feature>
<gene>
    <name evidence="6" type="ORF">ACA1_100890</name>
</gene>
<feature type="region of interest" description="Disordered" evidence="4">
    <location>
        <begin position="649"/>
        <end position="668"/>
    </location>
</feature>
<dbReference type="Gene3D" id="1.25.40.20">
    <property type="entry name" value="Ankyrin repeat-containing domain"/>
    <property type="match status" value="2"/>
</dbReference>
<evidence type="ECO:0000313" key="6">
    <source>
        <dbReference type="EMBL" id="ELR12058.1"/>
    </source>
</evidence>
<dbReference type="Proteomes" id="UP000011083">
    <property type="component" value="Unassembled WGS sequence"/>
</dbReference>
<feature type="repeat" description="ANK" evidence="3">
    <location>
        <begin position="458"/>
        <end position="490"/>
    </location>
</feature>
<accession>L8GH41</accession>
<feature type="compositionally biased region" description="Polar residues" evidence="4">
    <location>
        <begin position="824"/>
        <end position="835"/>
    </location>
</feature>
<dbReference type="InterPro" id="IPR011993">
    <property type="entry name" value="PH-like_dom_sf"/>
</dbReference>
<dbReference type="PANTHER" id="PTHR23180">
    <property type="entry name" value="CENTAURIN/ARF"/>
    <property type="match status" value="1"/>
</dbReference>
<feature type="region of interest" description="Disordered" evidence="4">
    <location>
        <begin position="608"/>
        <end position="638"/>
    </location>
</feature>
<dbReference type="PROSITE" id="PS50003">
    <property type="entry name" value="PH_DOMAIN"/>
    <property type="match status" value="3"/>
</dbReference>
<feature type="region of interest" description="Disordered" evidence="4">
    <location>
        <begin position="156"/>
        <end position="221"/>
    </location>
</feature>
<dbReference type="CDD" id="cd00821">
    <property type="entry name" value="PH"/>
    <property type="match status" value="3"/>
</dbReference>
<dbReference type="Pfam" id="PF00169">
    <property type="entry name" value="PH"/>
    <property type="match status" value="3"/>
</dbReference>
<dbReference type="GO" id="GO:0046872">
    <property type="term" value="F:metal ion binding"/>
    <property type="evidence" value="ECO:0007669"/>
    <property type="project" value="UniProtKB-KW"/>
</dbReference>
<evidence type="ECO:0000256" key="1">
    <source>
        <dbReference type="ARBA" id="ARBA00022723"/>
    </source>
</evidence>
<feature type="compositionally biased region" description="Polar residues" evidence="4">
    <location>
        <begin position="192"/>
        <end position="201"/>
    </location>
</feature>
<feature type="compositionally biased region" description="Basic and acidic residues" evidence="4">
    <location>
        <begin position="713"/>
        <end position="723"/>
    </location>
</feature>
<feature type="compositionally biased region" description="Acidic residues" evidence="4">
    <location>
        <begin position="160"/>
        <end position="170"/>
    </location>
</feature>
<dbReference type="Pfam" id="PF12796">
    <property type="entry name" value="Ank_2"/>
    <property type="match status" value="2"/>
</dbReference>
<dbReference type="PROSITE" id="PS50297">
    <property type="entry name" value="ANK_REP_REGION"/>
    <property type="match status" value="3"/>
</dbReference>
<evidence type="ECO:0000313" key="7">
    <source>
        <dbReference type="Proteomes" id="UP000011083"/>
    </source>
</evidence>
<reference evidence="6 7" key="1">
    <citation type="journal article" date="2013" name="Genome Biol.">
        <title>Genome of Acanthamoeba castellanii highlights extensive lateral gene transfer and early evolution of tyrosine kinase signaling.</title>
        <authorList>
            <person name="Clarke M."/>
            <person name="Lohan A.J."/>
            <person name="Liu B."/>
            <person name="Lagkouvardos I."/>
            <person name="Roy S."/>
            <person name="Zafar N."/>
            <person name="Bertelli C."/>
            <person name="Schilde C."/>
            <person name="Kianianmomeni A."/>
            <person name="Burglin T.R."/>
            <person name="Frech C."/>
            <person name="Turcotte B."/>
            <person name="Kopec K.O."/>
            <person name="Synnott J.M."/>
            <person name="Choo C."/>
            <person name="Paponov I."/>
            <person name="Finkler A."/>
            <person name="Soon Heng Tan C."/>
            <person name="Hutchins A.P."/>
            <person name="Weinmeier T."/>
            <person name="Rattei T."/>
            <person name="Chu J.S."/>
            <person name="Gimenez G."/>
            <person name="Irimia M."/>
            <person name="Rigden D.J."/>
            <person name="Fitzpatrick D.A."/>
            <person name="Lorenzo-Morales J."/>
            <person name="Bateman A."/>
            <person name="Chiu C.H."/>
            <person name="Tang P."/>
            <person name="Hegemann P."/>
            <person name="Fromm H."/>
            <person name="Raoult D."/>
            <person name="Greub G."/>
            <person name="Miranda-Saavedra D."/>
            <person name="Chen N."/>
            <person name="Nash P."/>
            <person name="Ginger M.L."/>
            <person name="Horn M."/>
            <person name="Schaap P."/>
            <person name="Caler L."/>
            <person name="Loftus B."/>
        </authorList>
    </citation>
    <scope>NUCLEOTIDE SEQUENCE [LARGE SCALE GENOMIC DNA]</scope>
    <source>
        <strain evidence="6 7">Neff</strain>
    </source>
</reference>
<evidence type="ECO:0000256" key="2">
    <source>
        <dbReference type="ARBA" id="ARBA00022833"/>
    </source>
</evidence>
<organism evidence="6 7">
    <name type="scientific">Acanthamoeba castellanii (strain ATCC 30010 / Neff)</name>
    <dbReference type="NCBI Taxonomy" id="1257118"/>
    <lineage>
        <taxon>Eukaryota</taxon>
        <taxon>Amoebozoa</taxon>
        <taxon>Discosea</taxon>
        <taxon>Longamoebia</taxon>
        <taxon>Centramoebida</taxon>
        <taxon>Acanthamoebidae</taxon>
        <taxon>Acanthamoeba</taxon>
    </lineage>
</organism>
<sequence>MLLSAGADLTNPSAVATGRPRSRSDLAAPSMAKDSDADAEQASKQSKVTLGGLTDAARAGWIQKRGKNRKAWKTRYFVLSGITLYYFKKANMDSVPVGSIQLDGAKIFSIQGPKKGHQFCLGLYARTRYYLLSARDEPDRVAWLAAIKTVSGAPITSVDLNDDSDPDSDEAQPAAPANWVSGQVQERRTRFPSVSGSNIPVTTADKRRTQRTQSMRPRNSLPVSKRATVAFDQGVTFHDEKILVADLRENAKEGYLLRQEGKMRKTWRSRFVILAGDVLYIFGSSQAEEKVVDSIQLSNCSIYAVTGAIKGREHCIDIYRSQPSKHYLFGADDEKDRHAWISAIKHARGDKVLGETPEQELVRRERETASKLTATLNWMHQLIREDQVQDVLKLLQDADKETPGVEREDDITSRDLVRSREPQAGHTLLHVAAAHGQLRLVKELVEVYRADINKPDKQSWSPLHTAAHHSQIDVFEYLVDRGASLYTTTANGSSPLHYLVRFTRSSPRGRATHAEAQDVEDRLLEVVQKTIDLGADINATNRGGDTPLHLAAARPYFRLIKLLLENKANVSLRNQRGESPVDLAVKEGHEEIVALMRAYELVANDPTFARELNSPPPSHPARSQQRAMSLREEMQRDTVSAALQTTSVVEGGADQEAEPPSGGDAESLVPEKEITGESDDDDSSDQDTDDLGTQESASEPVTPRGPDQPATEARPEDTSHLDGEAQGPRLEGVEAESAGVEEKQSSDGEPAADAPAAGEVAPTASSAGQRERSGGSFLVKSARPNPTGRPSLMIGGRANSALDVRLKLQSGSDEAVDSGGGGTTLASAPSESKPTQRAKAMSKPLPPPPQAEEGGGDGPFTRSKPLPAPPSQSSESLGVPSSAPQLRRVTDDEAAALSQQQITLGELSANKSNLFTGSLKSLSSVRKVWKRYHAVLADSSLYLYDSNAGSERVSKLMDVRKCQVLETPETKKERWCFDVCNHESKEHWLLATETEAEKNQVTCVLITTSLLVSSR</sequence>
<feature type="domain" description="PH" evidence="5">
    <location>
        <begin position="55"/>
        <end position="152"/>
    </location>
</feature>
<dbReference type="AlphaFoldDB" id="L8GH41"/>
<feature type="compositionally biased region" description="Acidic residues" evidence="4">
    <location>
        <begin position="676"/>
        <end position="692"/>
    </location>
</feature>
<dbReference type="KEGG" id="acan:ACA1_100890"/>
<feature type="compositionally biased region" description="Low complexity" evidence="4">
    <location>
        <begin position="747"/>
        <end position="759"/>
    </location>
</feature>
<keyword evidence="7" id="KW-1185">Reference proteome</keyword>
<keyword evidence="3" id="KW-0040">ANK repeat</keyword>
<proteinExistence type="predicted"/>
<dbReference type="Gene3D" id="2.30.29.30">
    <property type="entry name" value="Pleckstrin-homology domain (PH domain)/Phosphotyrosine-binding domain (PTB)"/>
    <property type="match status" value="3"/>
</dbReference>
<dbReference type="EMBL" id="KB008133">
    <property type="protein sequence ID" value="ELR12058.1"/>
    <property type="molecule type" value="Genomic_DNA"/>
</dbReference>
<dbReference type="SUPFAM" id="SSF50729">
    <property type="entry name" value="PH domain-like"/>
    <property type="match status" value="3"/>
</dbReference>
<dbReference type="InterPro" id="IPR036770">
    <property type="entry name" value="Ankyrin_rpt-contain_sf"/>
</dbReference>
<evidence type="ECO:0000256" key="3">
    <source>
        <dbReference type="PROSITE-ProRule" id="PRU00023"/>
    </source>
</evidence>
<dbReference type="PANTHER" id="PTHR23180:SF160">
    <property type="entry name" value="ADP-RIBOSYLATION FACTOR GTPASE-ACTIVATING PROTEIN EFFECTOR PROTEIN 1"/>
    <property type="match status" value="1"/>
</dbReference>
<dbReference type="RefSeq" id="XP_004334071.1">
    <property type="nucleotide sequence ID" value="XM_004334023.1"/>
</dbReference>
<protein>
    <submittedName>
        <fullName evidence="6">PH domain containing protein</fullName>
    </submittedName>
</protein>
<dbReference type="SUPFAM" id="SSF48403">
    <property type="entry name" value="Ankyrin repeat"/>
    <property type="match status" value="1"/>
</dbReference>
<dbReference type="SMART" id="SM00233">
    <property type="entry name" value="PH"/>
    <property type="match status" value="3"/>
</dbReference>
<dbReference type="GeneID" id="14912542"/>
<dbReference type="OrthoDB" id="341259at2759"/>
<dbReference type="SMART" id="SM00248">
    <property type="entry name" value="ANK"/>
    <property type="match status" value="5"/>
</dbReference>